<feature type="transmembrane region" description="Helical" evidence="1">
    <location>
        <begin position="110"/>
        <end position="129"/>
    </location>
</feature>
<evidence type="ECO:0000313" key="3">
    <source>
        <dbReference type="Proteomes" id="UP000321479"/>
    </source>
</evidence>
<dbReference type="Proteomes" id="UP000321479">
    <property type="component" value="Chromosome"/>
</dbReference>
<evidence type="ECO:0000313" key="2">
    <source>
        <dbReference type="EMBL" id="QEC62942.1"/>
    </source>
</evidence>
<dbReference type="EMBL" id="CP042436">
    <property type="protein sequence ID" value="QEC62942.1"/>
    <property type="molecule type" value="Genomic_DNA"/>
</dbReference>
<sequence length="182" mass="21141">MVSKQELQLTYSSLPTEKLMEIIDNKFGYTEMAVSVAFEELASRKISEEEIKNYKSKQIEKLNNYIRKNISHDLSLSQKNLFYFIFIPLLTAPFRLGFKEKGFKLKIKQANYYSLFGFGFCLLSALFLVEGMSNLFVAAFWMGGFIPAYLMDESFNRQRQIKKLQKLFGQPESEESAQEQDA</sequence>
<name>A0A5B8UVJ0_9SPHI</name>
<accession>A0A5B8UVJ0</accession>
<dbReference type="AlphaFoldDB" id="A0A5B8UVJ0"/>
<feature type="transmembrane region" description="Helical" evidence="1">
    <location>
        <begin position="81"/>
        <end position="98"/>
    </location>
</feature>
<protein>
    <submittedName>
        <fullName evidence="2">Uncharacterized protein</fullName>
    </submittedName>
</protein>
<keyword evidence="1" id="KW-1133">Transmembrane helix</keyword>
<gene>
    <name evidence="2" type="ORF">FRZ54_10250</name>
</gene>
<reference evidence="2 3" key="1">
    <citation type="journal article" date="2017" name="Curr. Microbiol.">
        <title>Mucilaginibacter ginsenosidivorans sp. nov., Isolated from Soil of Ginseng Field.</title>
        <authorList>
            <person name="Kim M.M."/>
            <person name="Siddiqi M.Z."/>
            <person name="Im W.T."/>
        </authorList>
    </citation>
    <scope>NUCLEOTIDE SEQUENCE [LARGE SCALE GENOMIC DNA]</scope>
    <source>
        <strain evidence="2 3">Gsoil 3017</strain>
    </source>
</reference>
<dbReference type="KEGG" id="mgin:FRZ54_10250"/>
<organism evidence="2 3">
    <name type="scientific">Mucilaginibacter ginsenosidivorans</name>
    <dbReference type="NCBI Taxonomy" id="398053"/>
    <lineage>
        <taxon>Bacteria</taxon>
        <taxon>Pseudomonadati</taxon>
        <taxon>Bacteroidota</taxon>
        <taxon>Sphingobacteriia</taxon>
        <taxon>Sphingobacteriales</taxon>
        <taxon>Sphingobacteriaceae</taxon>
        <taxon>Mucilaginibacter</taxon>
    </lineage>
</organism>
<dbReference type="OrthoDB" id="1377102at2"/>
<proteinExistence type="predicted"/>
<evidence type="ECO:0000256" key="1">
    <source>
        <dbReference type="SAM" id="Phobius"/>
    </source>
</evidence>
<keyword evidence="1" id="KW-0472">Membrane</keyword>
<keyword evidence="3" id="KW-1185">Reference proteome</keyword>
<feature type="transmembrane region" description="Helical" evidence="1">
    <location>
        <begin position="135"/>
        <end position="152"/>
    </location>
</feature>
<dbReference type="RefSeq" id="WP_147031518.1">
    <property type="nucleotide sequence ID" value="NZ_CP042436.1"/>
</dbReference>
<keyword evidence="1" id="KW-0812">Transmembrane</keyword>